<dbReference type="SUPFAM" id="SSF51569">
    <property type="entry name" value="Aldolase"/>
    <property type="match status" value="1"/>
</dbReference>
<keyword evidence="1" id="KW-0456">Lyase</keyword>
<feature type="binding site" evidence="4">
    <location>
        <position position="46"/>
    </location>
    <ligand>
        <name>pyruvate</name>
        <dbReference type="ChEBI" id="CHEBI:15361"/>
    </ligand>
</feature>
<accession>A0AA37FAK7</accession>
<protein>
    <submittedName>
        <fullName evidence="5">4-hydroxy-tetrahydrodipicolinate synthase</fullName>
    </submittedName>
</protein>
<keyword evidence="6" id="KW-1185">Reference proteome</keyword>
<dbReference type="PRINTS" id="PR00146">
    <property type="entry name" value="DHPICSNTHASE"/>
</dbReference>
<dbReference type="GO" id="GO:0008747">
    <property type="term" value="F:N-acetylneuraminate lyase activity"/>
    <property type="evidence" value="ECO:0007669"/>
    <property type="project" value="TreeGrafter"/>
</dbReference>
<dbReference type="EMBL" id="BMNY01000001">
    <property type="protein sequence ID" value="GGM74148.1"/>
    <property type="molecule type" value="Genomic_DNA"/>
</dbReference>
<dbReference type="PANTHER" id="PTHR42849:SF1">
    <property type="entry name" value="N-ACETYLNEURAMINATE LYASE"/>
    <property type="match status" value="1"/>
</dbReference>
<evidence type="ECO:0000256" key="1">
    <source>
        <dbReference type="ARBA" id="ARBA00023239"/>
    </source>
</evidence>
<organism evidence="5 6">
    <name type="scientific">Thermogymnomonas acidicola</name>
    <dbReference type="NCBI Taxonomy" id="399579"/>
    <lineage>
        <taxon>Archaea</taxon>
        <taxon>Methanobacteriati</taxon>
        <taxon>Thermoplasmatota</taxon>
        <taxon>Thermoplasmata</taxon>
        <taxon>Thermoplasmatales</taxon>
        <taxon>Thermogymnomonas</taxon>
    </lineage>
</organism>
<dbReference type="GO" id="GO:0019262">
    <property type="term" value="P:N-acetylneuraminate catabolic process"/>
    <property type="evidence" value="ECO:0007669"/>
    <property type="project" value="TreeGrafter"/>
</dbReference>
<keyword evidence="2" id="KW-0704">Schiff base</keyword>
<dbReference type="InterPro" id="IPR013785">
    <property type="entry name" value="Aldolase_TIM"/>
</dbReference>
<feature type="active site" description="Proton donor/acceptor" evidence="3">
    <location>
        <position position="133"/>
    </location>
</feature>
<dbReference type="InterPro" id="IPR002220">
    <property type="entry name" value="DapA-like"/>
</dbReference>
<evidence type="ECO:0000313" key="6">
    <source>
        <dbReference type="Proteomes" id="UP000632195"/>
    </source>
</evidence>
<feature type="binding site" evidence="4">
    <location>
        <position position="204"/>
    </location>
    <ligand>
        <name>pyruvate</name>
        <dbReference type="ChEBI" id="CHEBI:15361"/>
    </ligand>
</feature>
<dbReference type="InterPro" id="IPR020625">
    <property type="entry name" value="Schiff_base-form_aldolases_AS"/>
</dbReference>
<evidence type="ECO:0000256" key="4">
    <source>
        <dbReference type="PIRSR" id="PIRSR001365-2"/>
    </source>
</evidence>
<evidence type="ECO:0000313" key="5">
    <source>
        <dbReference type="EMBL" id="GGM74148.1"/>
    </source>
</evidence>
<sequence>MAYAGIVTPMVTPMDREGKPDRKGTEKLVEFLISSGVDGLFPMGSTGLFPWFGREERKKFIGWCAELSGGRPVYAGIGSSSSSEAVELARDAIDAGATALVLMPSYYITLDQKEIYNHFSYVISKVDADFILYNIPQLAGSWILPETVQKIREEFSQVKGLKESSGDMRFFERIVSMASRDFAVFQGQDDLLLASLSLGASGGVVGLSNFTTYCTELYSLFREGKYQEARKVQVEKVNRVMQAVNSVTFPIGYYYATYRKLGIDGGFRQPMYMPDEAARRAIDSVVL</sequence>
<dbReference type="GO" id="GO:0008675">
    <property type="term" value="F:2-dehydro-3-deoxy-phosphogluconate aldolase activity"/>
    <property type="evidence" value="ECO:0007669"/>
    <property type="project" value="UniProtKB-ARBA"/>
</dbReference>
<dbReference type="AlphaFoldDB" id="A0AA37FAK7"/>
<gene>
    <name evidence="5" type="primary">dapA</name>
    <name evidence="5" type="ORF">GCM10007108_10170</name>
</gene>
<reference evidence="5" key="1">
    <citation type="journal article" date="2014" name="Int. J. Syst. Evol. Microbiol.">
        <title>Complete genome sequence of Corynebacterium casei LMG S-19264T (=DSM 44701T), isolated from a smear-ripened cheese.</title>
        <authorList>
            <consortium name="US DOE Joint Genome Institute (JGI-PGF)"/>
            <person name="Walter F."/>
            <person name="Albersmeier A."/>
            <person name="Kalinowski J."/>
            <person name="Ruckert C."/>
        </authorList>
    </citation>
    <scope>NUCLEOTIDE SEQUENCE</scope>
    <source>
        <strain evidence="5">JCM 13583</strain>
    </source>
</reference>
<reference evidence="5" key="2">
    <citation type="submission" date="2022-09" db="EMBL/GenBank/DDBJ databases">
        <authorList>
            <person name="Sun Q."/>
            <person name="Ohkuma M."/>
        </authorList>
    </citation>
    <scope>NUCLEOTIDE SEQUENCE</scope>
    <source>
        <strain evidence="5">JCM 13583</strain>
    </source>
</reference>
<feature type="active site" description="Schiff-base intermediate with substrate" evidence="3">
    <location>
        <position position="162"/>
    </location>
</feature>
<evidence type="ECO:0000256" key="2">
    <source>
        <dbReference type="ARBA" id="ARBA00023270"/>
    </source>
</evidence>
<dbReference type="PIRSF" id="PIRSF001365">
    <property type="entry name" value="DHDPS"/>
    <property type="match status" value="1"/>
</dbReference>
<dbReference type="RefSeq" id="WP_188680865.1">
    <property type="nucleotide sequence ID" value="NZ_BMNY01000001.1"/>
</dbReference>
<dbReference type="Proteomes" id="UP000632195">
    <property type="component" value="Unassembled WGS sequence"/>
</dbReference>
<evidence type="ECO:0000256" key="3">
    <source>
        <dbReference type="PIRSR" id="PIRSR001365-1"/>
    </source>
</evidence>
<name>A0AA37FAK7_9ARCH</name>
<dbReference type="Pfam" id="PF00701">
    <property type="entry name" value="DHDPS"/>
    <property type="match status" value="1"/>
</dbReference>
<dbReference type="CDD" id="cd00408">
    <property type="entry name" value="DHDPS-like"/>
    <property type="match status" value="1"/>
</dbReference>
<dbReference type="GO" id="GO:0005829">
    <property type="term" value="C:cytosol"/>
    <property type="evidence" value="ECO:0007669"/>
    <property type="project" value="TreeGrafter"/>
</dbReference>
<proteinExistence type="predicted"/>
<dbReference type="PANTHER" id="PTHR42849">
    <property type="entry name" value="N-ACETYLNEURAMINATE LYASE"/>
    <property type="match status" value="1"/>
</dbReference>
<dbReference type="Gene3D" id="3.20.20.70">
    <property type="entry name" value="Aldolase class I"/>
    <property type="match status" value="1"/>
</dbReference>
<dbReference type="SMART" id="SM01130">
    <property type="entry name" value="DHDPS"/>
    <property type="match status" value="1"/>
</dbReference>
<dbReference type="PROSITE" id="PS00666">
    <property type="entry name" value="DHDPS_2"/>
    <property type="match status" value="1"/>
</dbReference>
<comment type="caution">
    <text evidence="5">The sequence shown here is derived from an EMBL/GenBank/DDBJ whole genome shotgun (WGS) entry which is preliminary data.</text>
</comment>